<dbReference type="AlphaFoldDB" id="A0A225DGT1"/>
<gene>
    <name evidence="3" type="ORF">FRUB_09149</name>
</gene>
<comment type="caution">
    <text evidence="3">The sequence shown here is derived from an EMBL/GenBank/DDBJ whole genome shotgun (WGS) entry which is preliminary data.</text>
</comment>
<proteinExistence type="inferred from homology"/>
<keyword evidence="4" id="KW-1185">Reference proteome</keyword>
<dbReference type="Proteomes" id="UP000214646">
    <property type="component" value="Unassembled WGS sequence"/>
</dbReference>
<dbReference type="EMBL" id="NIDE01000017">
    <property type="protein sequence ID" value="OWK36586.1"/>
    <property type="molecule type" value="Genomic_DNA"/>
</dbReference>
<dbReference type="OrthoDB" id="9807535at2"/>
<organism evidence="3 4">
    <name type="scientific">Fimbriiglobus ruber</name>
    <dbReference type="NCBI Taxonomy" id="1908690"/>
    <lineage>
        <taxon>Bacteria</taxon>
        <taxon>Pseudomonadati</taxon>
        <taxon>Planctomycetota</taxon>
        <taxon>Planctomycetia</taxon>
        <taxon>Gemmatales</taxon>
        <taxon>Gemmataceae</taxon>
        <taxon>Fimbriiglobus</taxon>
    </lineage>
</organism>
<dbReference type="InterPro" id="IPR011008">
    <property type="entry name" value="Dimeric_a/b-barrel"/>
</dbReference>
<dbReference type="Pfam" id="PF03795">
    <property type="entry name" value="YCII"/>
    <property type="match status" value="1"/>
</dbReference>
<dbReference type="Gene3D" id="3.30.70.1060">
    <property type="entry name" value="Dimeric alpha+beta barrel"/>
    <property type="match status" value="1"/>
</dbReference>
<evidence type="ECO:0000259" key="2">
    <source>
        <dbReference type="Pfam" id="PF03795"/>
    </source>
</evidence>
<protein>
    <submittedName>
        <fullName evidence="3">PhnB protein</fullName>
    </submittedName>
</protein>
<dbReference type="SUPFAM" id="SSF54909">
    <property type="entry name" value="Dimeric alpha+beta barrel"/>
    <property type="match status" value="1"/>
</dbReference>
<sequence>MRFLMLYKPADNAASEAGVPPTQDEIARMGTFIGEMVQEGVLLTTEGCQPSSKGARVRSAGERFAVTDGPFTETKELIAGFAIVRVNSKDEAVAAAKRFLKVAGDGECEIHQLHEMPALPPQN</sequence>
<dbReference type="PANTHER" id="PTHR35174">
    <property type="entry name" value="BLL7171 PROTEIN-RELATED"/>
    <property type="match status" value="1"/>
</dbReference>
<accession>A0A225DGT1</accession>
<evidence type="ECO:0000256" key="1">
    <source>
        <dbReference type="ARBA" id="ARBA00007689"/>
    </source>
</evidence>
<dbReference type="RefSeq" id="WP_088259571.1">
    <property type="nucleotide sequence ID" value="NZ_NIDE01000017.1"/>
</dbReference>
<reference evidence="4" key="1">
    <citation type="submission" date="2017-06" db="EMBL/GenBank/DDBJ databases">
        <title>Genome analysis of Fimbriiglobus ruber SP5, the first member of the order Planctomycetales with confirmed chitinolytic capability.</title>
        <authorList>
            <person name="Ravin N.V."/>
            <person name="Rakitin A.L."/>
            <person name="Ivanova A.A."/>
            <person name="Beletsky A.V."/>
            <person name="Kulichevskaya I.S."/>
            <person name="Mardanov A.V."/>
            <person name="Dedysh S.N."/>
        </authorList>
    </citation>
    <scope>NUCLEOTIDE SEQUENCE [LARGE SCALE GENOMIC DNA]</scope>
    <source>
        <strain evidence="4">SP5</strain>
    </source>
</reference>
<name>A0A225DGT1_9BACT</name>
<feature type="domain" description="YCII-related" evidence="2">
    <location>
        <begin position="1"/>
        <end position="98"/>
    </location>
</feature>
<evidence type="ECO:0000313" key="3">
    <source>
        <dbReference type="EMBL" id="OWK36586.1"/>
    </source>
</evidence>
<dbReference type="InterPro" id="IPR005545">
    <property type="entry name" value="YCII"/>
</dbReference>
<comment type="similarity">
    <text evidence="1">Belongs to the YciI family.</text>
</comment>
<evidence type="ECO:0000313" key="4">
    <source>
        <dbReference type="Proteomes" id="UP000214646"/>
    </source>
</evidence>